<proteinExistence type="predicted"/>
<name>A0ABR1BEZ0_POLSC</name>
<dbReference type="Proteomes" id="UP001359485">
    <property type="component" value="Unassembled WGS sequence"/>
</dbReference>
<evidence type="ECO:0000256" key="1">
    <source>
        <dbReference type="SAM" id="MobiDB-lite"/>
    </source>
</evidence>
<evidence type="ECO:0000313" key="2">
    <source>
        <dbReference type="EMBL" id="KAK6640475.1"/>
    </source>
</evidence>
<keyword evidence="3" id="KW-1185">Reference proteome</keyword>
<dbReference type="EMBL" id="JAWJWF010000001">
    <property type="protein sequence ID" value="KAK6640475.1"/>
    <property type="molecule type" value="Genomic_DNA"/>
</dbReference>
<accession>A0ABR1BEZ0</accession>
<feature type="compositionally biased region" description="Basic residues" evidence="1">
    <location>
        <begin position="41"/>
        <end position="50"/>
    </location>
</feature>
<sequence>MEKRPEGGQDTCGTQQERWKRTDRKPWTGRPDRNEVDNKDNKRRSKHRKPMYAVIKIDEWILEVDTVMEPGEL</sequence>
<gene>
    <name evidence="2" type="ORF">RUM44_012170</name>
</gene>
<organism evidence="2 3">
    <name type="scientific">Polyplax serrata</name>
    <name type="common">Common mouse louse</name>
    <dbReference type="NCBI Taxonomy" id="468196"/>
    <lineage>
        <taxon>Eukaryota</taxon>
        <taxon>Metazoa</taxon>
        <taxon>Ecdysozoa</taxon>
        <taxon>Arthropoda</taxon>
        <taxon>Hexapoda</taxon>
        <taxon>Insecta</taxon>
        <taxon>Pterygota</taxon>
        <taxon>Neoptera</taxon>
        <taxon>Paraneoptera</taxon>
        <taxon>Psocodea</taxon>
        <taxon>Troctomorpha</taxon>
        <taxon>Phthiraptera</taxon>
        <taxon>Anoplura</taxon>
        <taxon>Polyplacidae</taxon>
        <taxon>Polyplax</taxon>
    </lineage>
</organism>
<evidence type="ECO:0000313" key="3">
    <source>
        <dbReference type="Proteomes" id="UP001359485"/>
    </source>
</evidence>
<feature type="compositionally biased region" description="Basic and acidic residues" evidence="1">
    <location>
        <begin position="17"/>
        <end position="40"/>
    </location>
</feature>
<protein>
    <submittedName>
        <fullName evidence="2">Uncharacterized protein</fullName>
    </submittedName>
</protein>
<feature type="region of interest" description="Disordered" evidence="1">
    <location>
        <begin position="1"/>
        <end position="50"/>
    </location>
</feature>
<reference evidence="2 3" key="1">
    <citation type="submission" date="2023-09" db="EMBL/GenBank/DDBJ databases">
        <title>Genomes of two closely related lineages of the louse Polyplax serrata with different host specificities.</title>
        <authorList>
            <person name="Martinu J."/>
            <person name="Tarabai H."/>
            <person name="Stefka J."/>
            <person name="Hypsa V."/>
        </authorList>
    </citation>
    <scope>NUCLEOTIDE SEQUENCE [LARGE SCALE GENOMIC DNA]</scope>
    <source>
        <strain evidence="2">98ZLc_SE</strain>
    </source>
</reference>
<comment type="caution">
    <text evidence="2">The sequence shown here is derived from an EMBL/GenBank/DDBJ whole genome shotgun (WGS) entry which is preliminary data.</text>
</comment>